<sequence>MLSEKRIKVRYSTDPNGNLWAADPNNFGRKMLEKYGWSPGKGLGKNSNGIKAPIKASIQKGTRGLGMKSDFCLGIRQIDEYASLLRKLNNAHSSSDKTNAISECLPTSWRKGMKTLRSKDASKYDQQDLSIVLGHTRSFLEEKIASPNAPAKESGCQIPSVISPMSVSEYFAKAKKHRLQSEPQTCDLVDVKSAKSIEIIVPVDQHVTSVSSKLCIDYHVNKNSVSVKINDNEGFECRKIEEISNHEDVELIIPPLDPDKKIRRVETVNAGESDSFLAHRANPQEITVGPPYIPPPLNLVLYSIKCRIWSITT</sequence>
<dbReference type="Pfam" id="PF01585">
    <property type="entry name" value="G-patch"/>
    <property type="match status" value="1"/>
</dbReference>
<dbReference type="InterPro" id="IPR000467">
    <property type="entry name" value="G_patch_dom"/>
</dbReference>
<dbReference type="InterPro" id="IPR050656">
    <property type="entry name" value="PINX1"/>
</dbReference>
<organism evidence="1">
    <name type="scientific">Schistosoma haematobium</name>
    <name type="common">Blood fluke</name>
    <dbReference type="NCBI Taxonomy" id="6185"/>
    <lineage>
        <taxon>Eukaryota</taxon>
        <taxon>Metazoa</taxon>
        <taxon>Spiralia</taxon>
        <taxon>Lophotrochozoa</taxon>
        <taxon>Platyhelminthes</taxon>
        <taxon>Trematoda</taxon>
        <taxon>Digenea</taxon>
        <taxon>Strigeidida</taxon>
        <taxon>Schistosomatoidea</taxon>
        <taxon>Schistosomatidae</taxon>
        <taxon>Schistosoma</taxon>
    </lineage>
</organism>
<proteinExistence type="predicted"/>
<dbReference type="PANTHER" id="PTHR23149:SF27">
    <property type="entry name" value="PIN2_TERF1-INTERACTING TELOMERASE INHIBITOR 1"/>
    <property type="match status" value="1"/>
</dbReference>
<name>A0A095AYP4_SCHHA</name>
<dbReference type="AlphaFoldDB" id="A0A095AYP4"/>
<dbReference type="EMBL" id="KL251301">
    <property type="protein sequence ID" value="KGB39841.1"/>
    <property type="molecule type" value="Genomic_DNA"/>
</dbReference>
<dbReference type="STRING" id="6185.A0A095AYP4"/>
<dbReference type="GO" id="GO:0003676">
    <property type="term" value="F:nucleic acid binding"/>
    <property type="evidence" value="ECO:0007669"/>
    <property type="project" value="InterPro"/>
</dbReference>
<dbReference type="GO" id="GO:0010521">
    <property type="term" value="F:telomerase inhibitor activity"/>
    <property type="evidence" value="ECO:0007669"/>
    <property type="project" value="TreeGrafter"/>
</dbReference>
<evidence type="ECO:0000313" key="1">
    <source>
        <dbReference type="EMBL" id="KGB39841.1"/>
    </source>
</evidence>
<gene>
    <name evidence="1" type="ORF">MS3_08296</name>
</gene>
<dbReference type="SMART" id="SM00443">
    <property type="entry name" value="G_patch"/>
    <property type="match status" value="1"/>
</dbReference>
<dbReference type="PANTHER" id="PTHR23149">
    <property type="entry name" value="G PATCH DOMAIN CONTAINING PROTEIN"/>
    <property type="match status" value="1"/>
</dbReference>
<reference evidence="1" key="1">
    <citation type="journal article" date="2012" name="Nat. Genet.">
        <title>Whole-genome sequence of Schistosoma haematobium.</title>
        <authorList>
            <person name="Young N.D."/>
            <person name="Jex A.R."/>
            <person name="Li B."/>
            <person name="Liu S."/>
            <person name="Yang L."/>
            <person name="Xiong Z."/>
            <person name="Li Y."/>
            <person name="Cantacessi C."/>
            <person name="Hall R.S."/>
            <person name="Xu X."/>
            <person name="Chen F."/>
            <person name="Wu X."/>
            <person name="Zerlotini A."/>
            <person name="Oliveira G."/>
            <person name="Hofmann A."/>
            <person name="Zhang G."/>
            <person name="Fang X."/>
            <person name="Kang Y."/>
            <person name="Campbell B.E."/>
            <person name="Loukas A."/>
            <person name="Ranganathan S."/>
            <person name="Rollinson D."/>
            <person name="Rinaldi G."/>
            <person name="Brindley P.J."/>
            <person name="Yang H."/>
            <person name="Wang J."/>
            <person name="Wang J."/>
            <person name="Gasser R.B."/>
        </authorList>
    </citation>
    <scope>NUCLEOTIDE SEQUENCE [LARGE SCALE GENOMIC DNA]</scope>
</reference>
<accession>A0A095AYP4</accession>
<dbReference type="PROSITE" id="PS50174">
    <property type="entry name" value="G_PATCH"/>
    <property type="match status" value="1"/>
</dbReference>
<dbReference type="GO" id="GO:0005730">
    <property type="term" value="C:nucleolus"/>
    <property type="evidence" value="ECO:0007669"/>
    <property type="project" value="TreeGrafter"/>
</dbReference>
<protein>
    <submittedName>
        <fullName evidence="1">PIN2/TERF1-interacting telomerase inhibitor 1</fullName>
    </submittedName>
</protein>